<reference evidence="1 2" key="1">
    <citation type="journal article" date="2018" name="Mol. Biol. Evol.">
        <title>Broad Genomic Sampling Reveals a Smut Pathogenic Ancestry of the Fungal Clade Ustilaginomycotina.</title>
        <authorList>
            <person name="Kijpornyongpan T."/>
            <person name="Mondo S.J."/>
            <person name="Barry K."/>
            <person name="Sandor L."/>
            <person name="Lee J."/>
            <person name="Lipzen A."/>
            <person name="Pangilinan J."/>
            <person name="LaButti K."/>
            <person name="Hainaut M."/>
            <person name="Henrissat B."/>
            <person name="Grigoriev I.V."/>
            <person name="Spatafora J.W."/>
            <person name="Aime M.C."/>
        </authorList>
    </citation>
    <scope>NUCLEOTIDE SEQUENCE [LARGE SCALE GENOMIC DNA]</scope>
    <source>
        <strain evidence="1 2">MCA 4198</strain>
    </source>
</reference>
<dbReference type="EMBL" id="KZ819634">
    <property type="protein sequence ID" value="PWN93213.1"/>
    <property type="molecule type" value="Genomic_DNA"/>
</dbReference>
<dbReference type="GeneID" id="37040083"/>
<dbReference type="InParanoid" id="A0A316YYS3"/>
<sequence length="152" mass="16823">MHQQRIIYRILHTTDDEQGTGSRSKFHLTLLRTPVDSISSGFENDNDFHPGQRCVEQSTSHLELRKCVFASEMSNFAHPKVLQAMQRKVEHTISKADLPNADELMQVGSPCIETKSSKGSSIVLEIGAPTKLSSKNVNAVLHSTSDVSLGFM</sequence>
<dbReference type="AlphaFoldDB" id="A0A316YYS3"/>
<dbReference type="Proteomes" id="UP000245768">
    <property type="component" value="Unassembled WGS sequence"/>
</dbReference>
<organism evidence="1 2">
    <name type="scientific">Acaromyces ingoldii</name>
    <dbReference type="NCBI Taxonomy" id="215250"/>
    <lineage>
        <taxon>Eukaryota</taxon>
        <taxon>Fungi</taxon>
        <taxon>Dikarya</taxon>
        <taxon>Basidiomycota</taxon>
        <taxon>Ustilaginomycotina</taxon>
        <taxon>Exobasidiomycetes</taxon>
        <taxon>Exobasidiales</taxon>
        <taxon>Cryptobasidiaceae</taxon>
        <taxon>Acaromyces</taxon>
    </lineage>
</organism>
<keyword evidence="2" id="KW-1185">Reference proteome</keyword>
<proteinExistence type="predicted"/>
<dbReference type="RefSeq" id="XP_025380411.1">
    <property type="nucleotide sequence ID" value="XM_025518167.1"/>
</dbReference>
<evidence type="ECO:0000313" key="1">
    <source>
        <dbReference type="EMBL" id="PWN93213.1"/>
    </source>
</evidence>
<protein>
    <submittedName>
        <fullName evidence="1">Uncharacterized protein</fullName>
    </submittedName>
</protein>
<evidence type="ECO:0000313" key="2">
    <source>
        <dbReference type="Proteomes" id="UP000245768"/>
    </source>
</evidence>
<accession>A0A316YYS3</accession>
<name>A0A316YYS3_9BASI</name>
<gene>
    <name evidence="1" type="ORF">FA10DRAFT_16310</name>
</gene>